<organism evidence="1 2">
    <name type="scientific">Thermococcus barophilus</name>
    <dbReference type="NCBI Taxonomy" id="55802"/>
    <lineage>
        <taxon>Archaea</taxon>
        <taxon>Methanobacteriati</taxon>
        <taxon>Methanobacteriota</taxon>
        <taxon>Thermococci</taxon>
        <taxon>Thermococcales</taxon>
        <taxon>Thermococcaceae</taxon>
        <taxon>Thermococcus</taxon>
    </lineage>
</organism>
<evidence type="ECO:0008006" key="3">
    <source>
        <dbReference type="Google" id="ProtNLM"/>
    </source>
</evidence>
<evidence type="ECO:0000313" key="1">
    <source>
        <dbReference type="EMBL" id="ALM74536.1"/>
    </source>
</evidence>
<dbReference type="PATRIC" id="fig|55802.8.peg.566"/>
<reference evidence="1 2" key="1">
    <citation type="journal article" date="2016" name="Genome Announc.">
        <title>Complete genome sequence of the hyperthermophilic and piezophilic archaeon Thermococcus barophilus Ch5, capable of growth at the expense of hydrogenogenesis from carbon monoxide and formate.</title>
        <authorList>
            <person name="Oger P."/>
            <person name="Sokolova T.G."/>
            <person name="Kozhevnikova D.A."/>
            <person name="Taranov E.A."/>
            <person name="Vannier P."/>
            <person name="Lee H.S."/>
            <person name="Kwon K.K."/>
            <person name="Kang S.G."/>
            <person name="Lee J.H."/>
            <person name="Bonch-Osmolovskaya E.A."/>
            <person name="Lebedinsky A.V."/>
        </authorList>
    </citation>
    <scope>NUCLEOTIDE SEQUENCE [LARGE SCALE GENOMIC DNA]</scope>
    <source>
        <strain evidence="2">Ch5</strain>
    </source>
</reference>
<accession>A0A0S1X9V7</accession>
<name>A0A0S1X9V7_THEBA</name>
<gene>
    <name evidence="1" type="ORF">TBCH5v1_0571</name>
</gene>
<proteinExistence type="predicted"/>
<dbReference type="EMBL" id="CP013050">
    <property type="protein sequence ID" value="ALM74536.1"/>
    <property type="molecule type" value="Genomic_DNA"/>
</dbReference>
<dbReference type="Proteomes" id="UP000066042">
    <property type="component" value="Chromosome"/>
</dbReference>
<dbReference type="GeneID" id="26135854"/>
<protein>
    <recommendedName>
        <fullName evidence="3">Intracellular proteinase inhibitor BsuPI domain-containing protein</fullName>
    </recommendedName>
</protein>
<dbReference type="RefSeq" id="WP_056933412.1">
    <property type="nucleotide sequence ID" value="NZ_CP013050.1"/>
</dbReference>
<dbReference type="AlphaFoldDB" id="A0A0S1X9V7"/>
<evidence type="ECO:0000313" key="2">
    <source>
        <dbReference type="Proteomes" id="UP000066042"/>
    </source>
</evidence>
<sequence length="194" mass="22509">MKKMVILITLLLVLLIVGGKNQKIEDSDSVDIMNSENVENSTQKMLYKGNLSLSVSVSPKALTSNEIFNITLRLKNVGAAPVRVIAPMRWISLSIEIYFENGTQIKYSGPRPSLLPPTDENLKVLQPGEEIVGIYEFSWGRRHEEGKIKDWYFPWKGRYRVVVTYNPNVRYSKITLPYWREKTLRVEDWFEVER</sequence>